<protein>
    <submittedName>
        <fullName evidence="3">DOMON domain-containing protein</fullName>
    </submittedName>
</protein>
<accession>A0A183TYT7</accession>
<evidence type="ECO:0000313" key="3">
    <source>
        <dbReference type="WBParaSite" id="TCNE_0000140601-mRNA-1"/>
    </source>
</evidence>
<reference evidence="1 2" key="2">
    <citation type="submission" date="2018-11" db="EMBL/GenBank/DDBJ databases">
        <authorList>
            <consortium name="Pathogen Informatics"/>
        </authorList>
    </citation>
    <scope>NUCLEOTIDE SEQUENCE [LARGE SCALE GENOMIC DNA]</scope>
</reference>
<keyword evidence="2" id="KW-1185">Reference proteome</keyword>
<evidence type="ECO:0000313" key="2">
    <source>
        <dbReference type="Proteomes" id="UP000050794"/>
    </source>
</evidence>
<sequence>MLAQINVEWNCEDAVMNEVEQVKDDSAHLGIFINKELLFQNCCSSLSESHLSAATVAVSNNETFEGCEVNVTKDFWASWTVYDKSLKFDIRLDNLPFKDFWVGVGFTNISAEPGDRVDIVALTRTNGSLTMKVFSPKFYAEPTSLEETVQQAVTELLLCDVSAMCSNTITKAQSGDTAGNALTRQRRQVNPSNADLPSMYRPTVSINSPNFTAVFRRSKQCFRSSLSAMFADEACDRPDPYWCQSYVEEYMNWQFDFNHASMQIACSQLRDSLFYADNRCCQSVRARGC</sequence>
<dbReference type="WBParaSite" id="TCNE_0000140601-mRNA-1">
    <property type="protein sequence ID" value="TCNE_0000140601-mRNA-1"/>
    <property type="gene ID" value="TCNE_0000140601"/>
</dbReference>
<dbReference type="AlphaFoldDB" id="A0A183TYT7"/>
<organism evidence="2 3">
    <name type="scientific">Toxocara canis</name>
    <name type="common">Canine roundworm</name>
    <dbReference type="NCBI Taxonomy" id="6265"/>
    <lineage>
        <taxon>Eukaryota</taxon>
        <taxon>Metazoa</taxon>
        <taxon>Ecdysozoa</taxon>
        <taxon>Nematoda</taxon>
        <taxon>Chromadorea</taxon>
        <taxon>Rhabditida</taxon>
        <taxon>Spirurina</taxon>
        <taxon>Ascaridomorpha</taxon>
        <taxon>Ascaridoidea</taxon>
        <taxon>Toxocaridae</taxon>
        <taxon>Toxocara</taxon>
    </lineage>
</organism>
<proteinExistence type="predicted"/>
<dbReference type="Proteomes" id="UP000050794">
    <property type="component" value="Unassembled WGS sequence"/>
</dbReference>
<gene>
    <name evidence="1" type="ORF">TCNE_LOCUS1407</name>
</gene>
<evidence type="ECO:0000313" key="1">
    <source>
        <dbReference type="EMBL" id="VDM26110.1"/>
    </source>
</evidence>
<name>A0A183TYT7_TOXCA</name>
<dbReference type="EMBL" id="UYWY01001036">
    <property type="protein sequence ID" value="VDM26110.1"/>
    <property type="molecule type" value="Genomic_DNA"/>
</dbReference>
<reference evidence="3" key="1">
    <citation type="submission" date="2016-06" db="UniProtKB">
        <authorList>
            <consortium name="WormBaseParasite"/>
        </authorList>
    </citation>
    <scope>IDENTIFICATION</scope>
</reference>